<evidence type="ECO:0000256" key="10">
    <source>
        <dbReference type="ARBA" id="ARBA00047554"/>
    </source>
</evidence>
<comment type="caution">
    <text evidence="13">The sequence shown here is derived from an EMBL/GenBank/DDBJ whole genome shotgun (WGS) entry which is preliminary data.</text>
</comment>
<name>A0AAD8ZWM9_9TELE</name>
<dbReference type="SUPFAM" id="SSF51905">
    <property type="entry name" value="FAD/NAD(P)-binding domain"/>
    <property type="match status" value="1"/>
</dbReference>
<evidence type="ECO:0000256" key="1">
    <source>
        <dbReference type="ARBA" id="ARBA00002600"/>
    </source>
</evidence>
<organism evidence="13 14">
    <name type="scientific">Electrophorus voltai</name>
    <dbReference type="NCBI Taxonomy" id="2609070"/>
    <lineage>
        <taxon>Eukaryota</taxon>
        <taxon>Metazoa</taxon>
        <taxon>Chordata</taxon>
        <taxon>Craniata</taxon>
        <taxon>Vertebrata</taxon>
        <taxon>Euteleostomi</taxon>
        <taxon>Actinopterygii</taxon>
        <taxon>Neopterygii</taxon>
        <taxon>Teleostei</taxon>
        <taxon>Ostariophysi</taxon>
        <taxon>Gymnotiformes</taxon>
        <taxon>Gymnotoidei</taxon>
        <taxon>Gymnotidae</taxon>
        <taxon>Electrophorus</taxon>
    </lineage>
</organism>
<keyword evidence="7 11" id="KW-0560">Oxidoreductase</keyword>
<dbReference type="EMBL" id="JAROKS010000001">
    <property type="protein sequence ID" value="KAK1806608.1"/>
    <property type="molecule type" value="Genomic_DNA"/>
</dbReference>
<evidence type="ECO:0000256" key="4">
    <source>
        <dbReference type="ARBA" id="ARBA00012867"/>
    </source>
</evidence>
<reference evidence="13" key="1">
    <citation type="submission" date="2023-03" db="EMBL/GenBank/DDBJ databases">
        <title>Electrophorus voltai genome.</title>
        <authorList>
            <person name="Bian C."/>
        </authorList>
    </citation>
    <scope>NUCLEOTIDE SEQUENCE</scope>
    <source>
        <strain evidence="13">CB-2022</strain>
        <tissue evidence="13">Muscle</tissue>
    </source>
</reference>
<keyword evidence="5 11" id="KW-0285">Flavoprotein</keyword>
<feature type="domain" description="Amine oxidase" evidence="12">
    <location>
        <begin position="53"/>
        <end position="502"/>
    </location>
</feature>
<evidence type="ECO:0000259" key="12">
    <source>
        <dbReference type="Pfam" id="PF01593"/>
    </source>
</evidence>
<dbReference type="Proteomes" id="UP001239994">
    <property type="component" value="Unassembled WGS sequence"/>
</dbReference>
<evidence type="ECO:0000256" key="11">
    <source>
        <dbReference type="RuleBase" id="RU367069"/>
    </source>
</evidence>
<dbReference type="GO" id="GO:0006782">
    <property type="term" value="P:protoporphyrinogen IX biosynthetic process"/>
    <property type="evidence" value="ECO:0007669"/>
    <property type="project" value="UniProtKB-UniRule"/>
</dbReference>
<dbReference type="AlphaFoldDB" id="A0AAD8ZWM9"/>
<evidence type="ECO:0000313" key="13">
    <source>
        <dbReference type="EMBL" id="KAK1806608.1"/>
    </source>
</evidence>
<dbReference type="PANTHER" id="PTHR42923:SF3">
    <property type="entry name" value="PROTOPORPHYRINOGEN OXIDASE"/>
    <property type="match status" value="1"/>
</dbReference>
<accession>A0AAD8ZWM9</accession>
<proteinExistence type="inferred from homology"/>
<evidence type="ECO:0000256" key="7">
    <source>
        <dbReference type="ARBA" id="ARBA00023002"/>
    </source>
</evidence>
<comment type="subcellular location">
    <subcellularLocation>
        <location evidence="11">Mitochondrion inner membrane</location>
    </subcellularLocation>
</comment>
<dbReference type="Pfam" id="PF01593">
    <property type="entry name" value="Amino_oxidase"/>
    <property type="match status" value="1"/>
</dbReference>
<dbReference type="InterPro" id="IPR002937">
    <property type="entry name" value="Amino_oxidase"/>
</dbReference>
<keyword evidence="9 11" id="KW-0627">Porphyrin biosynthesis</keyword>
<dbReference type="Gene3D" id="3.50.50.60">
    <property type="entry name" value="FAD/NAD(P)-binding domain"/>
    <property type="match status" value="1"/>
</dbReference>
<dbReference type="InterPro" id="IPR004572">
    <property type="entry name" value="Protoporphyrinogen_oxidase"/>
</dbReference>
<sequence>KFHYKEQEETVLNAEGCSRAWRWDRRPLRLLLPQQELTGLQAKCLQSCNIAEETVVLLEATGRCGGWLRSTRREDGAVFEHGPRGVRPFGPAGQNTLNMLSELGLEREILAVPHDHVASKNRFLYVNGQLHRMPSSLSGVVHTVPPFSRPIILSVLKEVLVSKGKQEDECVHAFVSRRLGSELADIAIDSVCRGVFAGDSRQLSVRSCFHSLYSAEQAWGSVLLGMLMGKLMGSEKGLPVVPSELAQRAQKERWAQWSLRRGMQALPETLHEVLRGKERVEVHQNTPVKSLSRKPGGWEIKLEDGATLKVDHVISAVPASALALLLPPAAHSLSEQLRAIPTVTVAMVNLEFEGSVLPVKGFGHLVPSSEDLGLLGVVYDSVPFPQHNRRGDPTTRLTVMMGGAWFEETFGHPGEVKEQVLLDRASRVLRSHLGITATPSWSKAAVLKNCIPQYHVGHWKRLEMMRRYISDHGLPLTLTGASYDGVSVSDVMFSGRVAAECLTGKA</sequence>
<comment type="function">
    <text evidence="1 11">Catalyzes the 6-electron oxidation of protoporphyrinogen-IX to form protoporphyrin-IX.</text>
</comment>
<dbReference type="SUPFAM" id="SSF54373">
    <property type="entry name" value="FAD-linked reductases, C-terminal domain"/>
    <property type="match status" value="1"/>
</dbReference>
<evidence type="ECO:0000256" key="6">
    <source>
        <dbReference type="ARBA" id="ARBA00022827"/>
    </source>
</evidence>
<comment type="pathway">
    <text evidence="2 11">Porphyrin-containing compound metabolism; protoporphyrin-IX biosynthesis; protoporphyrin-IX from protoporphyrinogen-IX: step 1/1.</text>
</comment>
<evidence type="ECO:0000256" key="3">
    <source>
        <dbReference type="ARBA" id="ARBA00010551"/>
    </source>
</evidence>
<dbReference type="InterPro" id="IPR050464">
    <property type="entry name" value="Zeta_carotene_desat/Oxidored"/>
</dbReference>
<dbReference type="EC" id="1.3.3.4" evidence="4 11"/>
<evidence type="ECO:0000256" key="8">
    <source>
        <dbReference type="ARBA" id="ARBA00023133"/>
    </source>
</evidence>
<evidence type="ECO:0000256" key="2">
    <source>
        <dbReference type="ARBA" id="ARBA00005073"/>
    </source>
</evidence>
<keyword evidence="6 11" id="KW-0274">FAD</keyword>
<evidence type="ECO:0000256" key="9">
    <source>
        <dbReference type="ARBA" id="ARBA00023244"/>
    </source>
</evidence>
<dbReference type="InterPro" id="IPR036188">
    <property type="entry name" value="FAD/NAD-bd_sf"/>
</dbReference>
<evidence type="ECO:0000256" key="5">
    <source>
        <dbReference type="ARBA" id="ARBA00022630"/>
    </source>
</evidence>
<comment type="catalytic activity">
    <reaction evidence="10 11">
        <text>protoporphyrinogen IX + 3 O2 = protoporphyrin IX + 3 H2O2</text>
        <dbReference type="Rhea" id="RHEA:25576"/>
        <dbReference type="ChEBI" id="CHEBI:15379"/>
        <dbReference type="ChEBI" id="CHEBI:16240"/>
        <dbReference type="ChEBI" id="CHEBI:57306"/>
        <dbReference type="ChEBI" id="CHEBI:57307"/>
        <dbReference type="EC" id="1.3.3.4"/>
    </reaction>
</comment>
<keyword evidence="14" id="KW-1185">Reference proteome</keyword>
<gene>
    <name evidence="13" type="ORF">P4O66_005110</name>
</gene>
<feature type="non-terminal residue" evidence="13">
    <location>
        <position position="506"/>
    </location>
</feature>
<dbReference type="GO" id="GO:0005743">
    <property type="term" value="C:mitochondrial inner membrane"/>
    <property type="evidence" value="ECO:0007669"/>
    <property type="project" value="UniProtKB-SubCell"/>
</dbReference>
<comment type="similarity">
    <text evidence="3 11">Belongs to the protoporphyrinogen/coproporphyrinogen oxidase family. Protoporphyrinogen oxidase subfamily.</text>
</comment>
<dbReference type="NCBIfam" id="TIGR00562">
    <property type="entry name" value="proto_IX_ox"/>
    <property type="match status" value="1"/>
</dbReference>
<comment type="cofactor">
    <cofactor evidence="11">
        <name>FAD</name>
        <dbReference type="ChEBI" id="CHEBI:57692"/>
    </cofactor>
    <text evidence="11">Binds 1 FAD per subunit.</text>
</comment>
<protein>
    <recommendedName>
        <fullName evidence="4 11">Protoporphyrinogen oxidase</fullName>
        <ecNumber evidence="4 11">1.3.3.4</ecNumber>
    </recommendedName>
</protein>
<dbReference type="PANTHER" id="PTHR42923">
    <property type="entry name" value="PROTOPORPHYRINOGEN OXIDASE"/>
    <property type="match status" value="1"/>
</dbReference>
<keyword evidence="8 11" id="KW-0350">Heme biosynthesis</keyword>
<dbReference type="GO" id="GO:0004729">
    <property type="term" value="F:oxygen-dependent protoporphyrinogen oxidase activity"/>
    <property type="evidence" value="ECO:0007669"/>
    <property type="project" value="UniProtKB-UniRule"/>
</dbReference>
<evidence type="ECO:0000313" key="14">
    <source>
        <dbReference type="Proteomes" id="UP001239994"/>
    </source>
</evidence>